<dbReference type="InterPro" id="IPR023375">
    <property type="entry name" value="ADC_dom_sf"/>
</dbReference>
<dbReference type="Gene3D" id="2.40.400.10">
    <property type="entry name" value="Acetoacetate decarboxylase-like"/>
    <property type="match status" value="1"/>
</dbReference>
<evidence type="ECO:0000313" key="1">
    <source>
        <dbReference type="EMBL" id="QAS51447.1"/>
    </source>
</evidence>
<name>A0A410M9T0_9BACI</name>
<dbReference type="EMBL" id="CP026118">
    <property type="protein sequence ID" value="QAS51447.1"/>
    <property type="molecule type" value="Genomic_DNA"/>
</dbReference>
<dbReference type="OrthoDB" id="150993at2"/>
<dbReference type="AlphaFoldDB" id="A0A410M9T0"/>
<dbReference type="Pfam" id="PF09844">
    <property type="entry name" value="DUF2071"/>
    <property type="match status" value="1"/>
</dbReference>
<reference evidence="1 2" key="1">
    <citation type="submission" date="2018-01" db="EMBL/GenBank/DDBJ databases">
        <title>The whole genome sequencing and assembly of Halobacillus litoralis ERB031 strain.</title>
        <authorList>
            <person name="Lee S.-J."/>
            <person name="Park M.-K."/>
            <person name="Kim J.-Y."/>
            <person name="Lee Y.-J."/>
            <person name="Yi H."/>
            <person name="Bahn Y.-S."/>
            <person name="Kim J.F."/>
            <person name="Lee D.-W."/>
        </authorList>
    </citation>
    <scope>NUCLEOTIDE SEQUENCE [LARGE SCALE GENOMIC DNA]</scope>
    <source>
        <strain evidence="1 2">ERB 031</strain>
    </source>
</reference>
<dbReference type="SUPFAM" id="SSF160104">
    <property type="entry name" value="Acetoacetate decarboxylase-like"/>
    <property type="match status" value="1"/>
</dbReference>
<sequence length="187" mass="22163">MGYHILPFEVSDMHFRFSPSLPYLQNYLELNVRTYVKRNGISGLYFFSLDANKLLAVLGARMTTLPYYYAQMGLHKSGNTFHFQSKRRGKRNASLEADYRPYSSLWIPDQDSLDSWLLERYYAWKFNRNSIVEVGIHHLPWNVQNVEANIQTFQVTPFDFESIREGKLLFHFSPVKRVLFWPIKIIK</sequence>
<organism evidence="1 2">
    <name type="scientific">Halobacillus litoralis</name>
    <dbReference type="NCBI Taxonomy" id="45668"/>
    <lineage>
        <taxon>Bacteria</taxon>
        <taxon>Bacillati</taxon>
        <taxon>Bacillota</taxon>
        <taxon>Bacilli</taxon>
        <taxon>Bacillales</taxon>
        <taxon>Bacillaceae</taxon>
        <taxon>Halobacillus</taxon>
    </lineage>
</organism>
<gene>
    <name evidence="1" type="ORF">HLI_04030</name>
</gene>
<protein>
    <recommendedName>
        <fullName evidence="3">DUF2071 domain-containing protein</fullName>
    </recommendedName>
</protein>
<dbReference type="Proteomes" id="UP000287756">
    <property type="component" value="Chromosome"/>
</dbReference>
<proteinExistence type="predicted"/>
<dbReference type="KEGG" id="hli:HLI_04030"/>
<evidence type="ECO:0000313" key="2">
    <source>
        <dbReference type="Proteomes" id="UP000287756"/>
    </source>
</evidence>
<accession>A0A410M9T0</accession>
<dbReference type="InterPro" id="IPR018644">
    <property type="entry name" value="DUF2071"/>
</dbReference>
<evidence type="ECO:0008006" key="3">
    <source>
        <dbReference type="Google" id="ProtNLM"/>
    </source>
</evidence>
<dbReference type="PANTHER" id="PTHR39186:SF1">
    <property type="entry name" value="DUF2071 DOMAIN-CONTAINING PROTEIN"/>
    <property type="match status" value="1"/>
</dbReference>
<dbReference type="RefSeq" id="WP_128523221.1">
    <property type="nucleotide sequence ID" value="NZ_CP026118.1"/>
</dbReference>
<dbReference type="PANTHER" id="PTHR39186">
    <property type="entry name" value="DUF2071 FAMILY PROTEIN"/>
    <property type="match status" value="1"/>
</dbReference>